<dbReference type="Proteomes" id="UP000286806">
    <property type="component" value="Unassembled WGS sequence"/>
</dbReference>
<keyword evidence="3" id="KW-0804">Transcription</keyword>
<keyword evidence="7" id="KW-1185">Reference proteome</keyword>
<feature type="domain" description="Cyclic nucleotide-binding" evidence="4">
    <location>
        <begin position="15"/>
        <end position="135"/>
    </location>
</feature>
<keyword evidence="2" id="KW-0238">DNA-binding</keyword>
<dbReference type="PANTHER" id="PTHR24567">
    <property type="entry name" value="CRP FAMILY TRANSCRIPTIONAL REGULATORY PROTEIN"/>
    <property type="match status" value="1"/>
</dbReference>
<dbReference type="PROSITE" id="PS50042">
    <property type="entry name" value="CNMP_BINDING_3"/>
    <property type="match status" value="1"/>
</dbReference>
<dbReference type="InterPro" id="IPR018490">
    <property type="entry name" value="cNMP-bd_dom_sf"/>
</dbReference>
<dbReference type="SUPFAM" id="SSF51206">
    <property type="entry name" value="cAMP-binding domain-like"/>
    <property type="match status" value="1"/>
</dbReference>
<keyword evidence="1" id="KW-0805">Transcription regulation</keyword>
<dbReference type="GO" id="GO:0005829">
    <property type="term" value="C:cytosol"/>
    <property type="evidence" value="ECO:0007669"/>
    <property type="project" value="TreeGrafter"/>
</dbReference>
<accession>A0A401JBC1</accession>
<gene>
    <name evidence="6" type="ORF">SFMTTN_0661</name>
</gene>
<dbReference type="InterPro" id="IPR036390">
    <property type="entry name" value="WH_DNA-bd_sf"/>
</dbReference>
<dbReference type="InterPro" id="IPR012318">
    <property type="entry name" value="HTH_CRP"/>
</dbReference>
<dbReference type="PRINTS" id="PR00034">
    <property type="entry name" value="HTHCRP"/>
</dbReference>
<organism evidence="6 7">
    <name type="scientific">Sulfuriferula multivorans</name>
    <dbReference type="NCBI Taxonomy" id="1559896"/>
    <lineage>
        <taxon>Bacteria</taxon>
        <taxon>Pseudomonadati</taxon>
        <taxon>Pseudomonadota</taxon>
        <taxon>Betaproteobacteria</taxon>
        <taxon>Nitrosomonadales</taxon>
        <taxon>Sulfuricellaceae</taxon>
        <taxon>Sulfuriferula</taxon>
    </lineage>
</organism>
<sequence length="225" mass="25051">MPTTPDIKDFRLAYLFRDLDRELLAQIAERACWRELDAGAPLFAKNDPGNRFYLVKTGTMKLFLLAEDGQEHVMELIGREHLFAEAVMFMGGRYPVHAAALEPTRLIAFDAGFFMGLLRGNTDLCLALLAAMSRRVHGLVTEIDRLTLQTGVQRFAQYLLAQPAQKSADTRTIRLPASKQTIASLLGIQPETLSRILSKLRDEGLIEVNAETVVVLKPDALGRIS</sequence>
<dbReference type="InterPro" id="IPR036388">
    <property type="entry name" value="WH-like_DNA-bd_sf"/>
</dbReference>
<dbReference type="GO" id="GO:0003700">
    <property type="term" value="F:DNA-binding transcription factor activity"/>
    <property type="evidence" value="ECO:0007669"/>
    <property type="project" value="TreeGrafter"/>
</dbReference>
<dbReference type="RefSeq" id="WP_124703696.1">
    <property type="nucleotide sequence ID" value="NZ_BGOW01000003.1"/>
</dbReference>
<evidence type="ECO:0000256" key="3">
    <source>
        <dbReference type="ARBA" id="ARBA00023163"/>
    </source>
</evidence>
<dbReference type="Pfam" id="PF00027">
    <property type="entry name" value="cNMP_binding"/>
    <property type="match status" value="1"/>
</dbReference>
<dbReference type="Gene3D" id="1.10.10.10">
    <property type="entry name" value="Winged helix-like DNA-binding domain superfamily/Winged helix DNA-binding domain"/>
    <property type="match status" value="1"/>
</dbReference>
<evidence type="ECO:0000313" key="6">
    <source>
        <dbReference type="EMBL" id="GBL44860.1"/>
    </source>
</evidence>
<feature type="domain" description="HTH crp-type" evidence="5">
    <location>
        <begin position="149"/>
        <end position="219"/>
    </location>
</feature>
<dbReference type="PANTHER" id="PTHR24567:SF68">
    <property type="entry name" value="DNA-BINDING TRANSCRIPTIONAL DUAL REGULATOR CRP"/>
    <property type="match status" value="1"/>
</dbReference>
<comment type="caution">
    <text evidence="6">The sequence shown here is derived from an EMBL/GenBank/DDBJ whole genome shotgun (WGS) entry which is preliminary data.</text>
</comment>
<name>A0A401JBC1_9PROT</name>
<dbReference type="PROSITE" id="PS51063">
    <property type="entry name" value="HTH_CRP_2"/>
    <property type="match status" value="1"/>
</dbReference>
<dbReference type="InterPro" id="IPR014710">
    <property type="entry name" value="RmlC-like_jellyroll"/>
</dbReference>
<evidence type="ECO:0000313" key="7">
    <source>
        <dbReference type="Proteomes" id="UP000286806"/>
    </source>
</evidence>
<dbReference type="SUPFAM" id="SSF46785">
    <property type="entry name" value="Winged helix' DNA-binding domain"/>
    <property type="match status" value="1"/>
</dbReference>
<dbReference type="EMBL" id="BGOW01000003">
    <property type="protein sequence ID" value="GBL44860.1"/>
    <property type="molecule type" value="Genomic_DNA"/>
</dbReference>
<dbReference type="AlphaFoldDB" id="A0A401JBC1"/>
<protein>
    <submittedName>
        <fullName evidence="6">Nitric oxide-responding transcriptional regulator Dnr</fullName>
    </submittedName>
</protein>
<dbReference type="GO" id="GO:0003677">
    <property type="term" value="F:DNA binding"/>
    <property type="evidence" value="ECO:0007669"/>
    <property type="project" value="UniProtKB-KW"/>
</dbReference>
<dbReference type="OrthoDB" id="9777588at2"/>
<evidence type="ECO:0000256" key="1">
    <source>
        <dbReference type="ARBA" id="ARBA00023015"/>
    </source>
</evidence>
<dbReference type="InterPro" id="IPR050397">
    <property type="entry name" value="Env_Response_Regulators"/>
</dbReference>
<dbReference type="SMART" id="SM00419">
    <property type="entry name" value="HTH_CRP"/>
    <property type="match status" value="1"/>
</dbReference>
<dbReference type="InterPro" id="IPR000595">
    <property type="entry name" value="cNMP-bd_dom"/>
</dbReference>
<evidence type="ECO:0000259" key="4">
    <source>
        <dbReference type="PROSITE" id="PS50042"/>
    </source>
</evidence>
<dbReference type="CDD" id="cd00038">
    <property type="entry name" value="CAP_ED"/>
    <property type="match status" value="1"/>
</dbReference>
<dbReference type="SMART" id="SM00100">
    <property type="entry name" value="cNMP"/>
    <property type="match status" value="1"/>
</dbReference>
<evidence type="ECO:0000259" key="5">
    <source>
        <dbReference type="PROSITE" id="PS51063"/>
    </source>
</evidence>
<reference evidence="6 7" key="1">
    <citation type="journal article" date="2019" name="Front. Microbiol.">
        <title>Genomes of Neutrophilic Sulfur-Oxidizing Chemolithoautotrophs Representing 9 Proteobacterial Species From 8 Genera.</title>
        <authorList>
            <person name="Watanabe T."/>
            <person name="Kojima H."/>
            <person name="Umezawa K."/>
            <person name="Hori C."/>
            <person name="Takasuka T.E."/>
            <person name="Kato Y."/>
            <person name="Fukui M."/>
        </authorList>
    </citation>
    <scope>NUCLEOTIDE SEQUENCE [LARGE SCALE GENOMIC DNA]</scope>
    <source>
        <strain evidence="6 7">TTN</strain>
    </source>
</reference>
<proteinExistence type="predicted"/>
<dbReference type="Gene3D" id="2.60.120.10">
    <property type="entry name" value="Jelly Rolls"/>
    <property type="match status" value="1"/>
</dbReference>
<dbReference type="Pfam" id="PF13545">
    <property type="entry name" value="HTH_Crp_2"/>
    <property type="match status" value="1"/>
</dbReference>
<evidence type="ECO:0000256" key="2">
    <source>
        <dbReference type="ARBA" id="ARBA00023125"/>
    </source>
</evidence>